<reference evidence="15" key="5">
    <citation type="journal article" date="2018" name="Nat. Plants">
        <title>Whole-genome landscape of Medicago truncatula symbiotic genes.</title>
        <authorList>
            <person name="Pecrix Y."/>
            <person name="Gamas P."/>
            <person name="Carrere S."/>
        </authorList>
    </citation>
    <scope>NUCLEOTIDE SEQUENCE</scope>
    <source>
        <tissue evidence="15">Leaves</tissue>
    </source>
</reference>
<dbReference type="PANTHER" id="PTHR48061:SF49">
    <property type="entry name" value="DISEASE RESISTANCE FAMILY PROTEIN_LRR PROTEIN"/>
    <property type="match status" value="1"/>
</dbReference>
<dbReference type="PROSITE" id="PS51450">
    <property type="entry name" value="LRR"/>
    <property type="match status" value="1"/>
</dbReference>
<keyword evidence="5 12" id="KW-0812">Transmembrane</keyword>
<dbReference type="InterPro" id="IPR001611">
    <property type="entry name" value="Leu-rich_rpt"/>
</dbReference>
<evidence type="ECO:0000256" key="3">
    <source>
        <dbReference type="ARBA" id="ARBA00022475"/>
    </source>
</evidence>
<dbReference type="EnsemblPlants" id="KEH28823">
    <property type="protein sequence ID" value="KEH28823"/>
    <property type="gene ID" value="MTR_4g013315"/>
</dbReference>
<dbReference type="Proteomes" id="UP000265566">
    <property type="component" value="Chromosome 4"/>
</dbReference>
<feature type="domain" description="Leucine-rich repeat-containing N-terminal plant-type" evidence="13">
    <location>
        <begin position="30"/>
        <end position="71"/>
    </location>
</feature>
<dbReference type="InterPro" id="IPR003591">
    <property type="entry name" value="Leu-rich_rpt_typical-subtyp"/>
</dbReference>
<reference evidence="14 17" key="2">
    <citation type="journal article" date="2014" name="BMC Genomics">
        <title>An improved genome release (version Mt4.0) for the model legume Medicago truncatula.</title>
        <authorList>
            <person name="Tang H."/>
            <person name="Krishnakumar V."/>
            <person name="Bidwell S."/>
            <person name="Rosen B."/>
            <person name="Chan A."/>
            <person name="Zhou S."/>
            <person name="Gentzbittel L."/>
            <person name="Childs K.L."/>
            <person name="Yandell M."/>
            <person name="Gundlach H."/>
            <person name="Mayer K.F."/>
            <person name="Schwartz D.C."/>
            <person name="Town C.D."/>
        </authorList>
    </citation>
    <scope>GENOME REANNOTATION</scope>
    <source>
        <strain evidence="14">A17</strain>
        <strain evidence="16 17">cv. Jemalong A17</strain>
    </source>
</reference>
<reference evidence="18" key="4">
    <citation type="journal article" date="2018" name="Nat. Plants">
        <title>Whole-genome landscape of Medicago truncatula symbiotic genes.</title>
        <authorList>
            <person name="Pecrix Y."/>
            <person name="Staton S.E."/>
            <person name="Sallet E."/>
            <person name="Lelandais-Briere C."/>
            <person name="Moreau S."/>
            <person name="Carrere S."/>
            <person name="Blein T."/>
            <person name="Jardinaud M.F."/>
            <person name="Latrasse D."/>
            <person name="Zouine M."/>
            <person name="Zahm M."/>
            <person name="Kreplak J."/>
            <person name="Mayjonade B."/>
            <person name="Satge C."/>
            <person name="Perez M."/>
            <person name="Cauet S."/>
            <person name="Marande W."/>
            <person name="Chantry-Darmon C."/>
            <person name="Lopez-Roques C."/>
            <person name="Bouchez O."/>
            <person name="Berard A."/>
            <person name="Debelle F."/>
            <person name="Munos S."/>
            <person name="Bendahmane A."/>
            <person name="Berges H."/>
            <person name="Niebel A."/>
            <person name="Buitink J."/>
            <person name="Frugier F."/>
            <person name="Benhamed M."/>
            <person name="Crespi M."/>
            <person name="Gouzy J."/>
            <person name="Gamas P."/>
        </authorList>
    </citation>
    <scope>NUCLEOTIDE SEQUENCE [LARGE SCALE GENOMIC DNA]</scope>
    <source>
        <strain evidence="18">cv. Jemalong A17</strain>
    </source>
</reference>
<evidence type="ECO:0000256" key="5">
    <source>
        <dbReference type="ARBA" id="ARBA00022692"/>
    </source>
</evidence>
<evidence type="ECO:0000259" key="13">
    <source>
        <dbReference type="Pfam" id="PF08263"/>
    </source>
</evidence>
<comment type="subcellular location">
    <subcellularLocation>
        <location evidence="1">Cell membrane</location>
        <topology evidence="1">Single-pass type I membrane protein</topology>
    </subcellularLocation>
</comment>
<evidence type="ECO:0000256" key="6">
    <source>
        <dbReference type="ARBA" id="ARBA00022729"/>
    </source>
</evidence>
<evidence type="ECO:0000256" key="11">
    <source>
        <dbReference type="ARBA" id="ARBA00023180"/>
    </source>
</evidence>
<dbReference type="GO" id="GO:0005886">
    <property type="term" value="C:plasma membrane"/>
    <property type="evidence" value="ECO:0007669"/>
    <property type="project" value="UniProtKB-SubCell"/>
</dbReference>
<reference evidence="16" key="3">
    <citation type="submission" date="2015-04" db="UniProtKB">
        <authorList>
            <consortium name="EnsemblPlants"/>
        </authorList>
    </citation>
    <scope>IDENTIFICATION</scope>
    <source>
        <strain evidence="16">cv. Jemalong A17</strain>
    </source>
</reference>
<dbReference type="Gramene" id="rna20618">
    <property type="protein sequence ID" value="RHN58685.1"/>
    <property type="gene ID" value="gene20618"/>
</dbReference>
<dbReference type="EMBL" id="CM001220">
    <property type="protein sequence ID" value="KEH28823.1"/>
    <property type="molecule type" value="Genomic_DNA"/>
</dbReference>
<dbReference type="FunFam" id="3.80.10.10:FF:000213">
    <property type="entry name" value="Tyrosine-sulfated glycopeptide receptor 1"/>
    <property type="match status" value="1"/>
</dbReference>
<evidence type="ECO:0000313" key="18">
    <source>
        <dbReference type="Proteomes" id="UP000265566"/>
    </source>
</evidence>
<dbReference type="HOGENOM" id="CLU_000288_18_3_1"/>
<evidence type="ECO:0000256" key="12">
    <source>
        <dbReference type="SAM" id="Phobius"/>
    </source>
</evidence>
<evidence type="ECO:0000256" key="8">
    <source>
        <dbReference type="ARBA" id="ARBA00022989"/>
    </source>
</evidence>
<gene>
    <name evidence="16" type="primary">25491427</name>
    <name evidence="14" type="ordered locus">MTR_4g013315</name>
    <name evidence="15" type="ORF">MtrunA17_Chr4g0005021</name>
</gene>
<reference evidence="14 17" key="1">
    <citation type="journal article" date="2011" name="Nature">
        <title>The Medicago genome provides insight into the evolution of rhizobial symbioses.</title>
        <authorList>
            <person name="Young N.D."/>
            <person name="Debelle F."/>
            <person name="Oldroyd G.E."/>
            <person name="Geurts R."/>
            <person name="Cannon S.B."/>
            <person name="Udvardi M.K."/>
            <person name="Benedito V.A."/>
            <person name="Mayer K.F."/>
            <person name="Gouzy J."/>
            <person name="Schoof H."/>
            <person name="Van de Peer Y."/>
            <person name="Proost S."/>
            <person name="Cook D.R."/>
            <person name="Meyers B.C."/>
            <person name="Spannagl M."/>
            <person name="Cheung F."/>
            <person name="De Mita S."/>
            <person name="Krishnakumar V."/>
            <person name="Gundlach H."/>
            <person name="Zhou S."/>
            <person name="Mudge J."/>
            <person name="Bharti A.K."/>
            <person name="Murray J.D."/>
            <person name="Naoumkina M.A."/>
            <person name="Rosen B."/>
            <person name="Silverstein K.A."/>
            <person name="Tang H."/>
            <person name="Rombauts S."/>
            <person name="Zhao P.X."/>
            <person name="Zhou P."/>
            <person name="Barbe V."/>
            <person name="Bardou P."/>
            <person name="Bechner M."/>
            <person name="Bellec A."/>
            <person name="Berger A."/>
            <person name="Berges H."/>
            <person name="Bidwell S."/>
            <person name="Bisseling T."/>
            <person name="Choisne N."/>
            <person name="Couloux A."/>
            <person name="Denny R."/>
            <person name="Deshpande S."/>
            <person name="Dai X."/>
            <person name="Doyle J.J."/>
            <person name="Dudez A.M."/>
            <person name="Farmer A.D."/>
            <person name="Fouteau S."/>
            <person name="Franken C."/>
            <person name="Gibelin C."/>
            <person name="Gish J."/>
            <person name="Goldstein S."/>
            <person name="Gonzalez A.J."/>
            <person name="Green P.J."/>
            <person name="Hallab A."/>
            <person name="Hartog M."/>
            <person name="Hua A."/>
            <person name="Humphray S.J."/>
            <person name="Jeong D.H."/>
            <person name="Jing Y."/>
            <person name="Jocker A."/>
            <person name="Kenton S.M."/>
            <person name="Kim D.J."/>
            <person name="Klee K."/>
            <person name="Lai H."/>
            <person name="Lang C."/>
            <person name="Lin S."/>
            <person name="Macmil S.L."/>
            <person name="Magdelenat G."/>
            <person name="Matthews L."/>
            <person name="McCorrison J."/>
            <person name="Monaghan E.L."/>
            <person name="Mun J.H."/>
            <person name="Najar F.Z."/>
            <person name="Nicholson C."/>
            <person name="Noirot C."/>
            <person name="O'Bleness M."/>
            <person name="Paule C.R."/>
            <person name="Poulain J."/>
            <person name="Prion F."/>
            <person name="Qin B."/>
            <person name="Qu C."/>
            <person name="Retzel E.F."/>
            <person name="Riddle C."/>
            <person name="Sallet E."/>
            <person name="Samain S."/>
            <person name="Samson N."/>
            <person name="Sanders I."/>
            <person name="Saurat O."/>
            <person name="Scarpelli C."/>
            <person name="Schiex T."/>
            <person name="Segurens B."/>
            <person name="Severin A.J."/>
            <person name="Sherrier D.J."/>
            <person name="Shi R."/>
            <person name="Sims S."/>
            <person name="Singer S.R."/>
            <person name="Sinharoy S."/>
            <person name="Sterck L."/>
            <person name="Viollet A."/>
            <person name="Wang B.B."/>
            <person name="Wang K."/>
            <person name="Wang M."/>
            <person name="Wang X."/>
            <person name="Warfsmann J."/>
            <person name="Weissenbach J."/>
            <person name="White D.D."/>
            <person name="White J.D."/>
            <person name="Wiley G.B."/>
            <person name="Wincker P."/>
            <person name="Xing Y."/>
            <person name="Yang L."/>
            <person name="Yao Z."/>
            <person name="Ying F."/>
            <person name="Zhai J."/>
            <person name="Zhou L."/>
            <person name="Zuber A."/>
            <person name="Denarie J."/>
            <person name="Dixon R.A."/>
            <person name="May G.D."/>
            <person name="Schwartz D.C."/>
            <person name="Rogers J."/>
            <person name="Quetier F."/>
            <person name="Town C.D."/>
            <person name="Roe B.A."/>
        </authorList>
    </citation>
    <scope>NUCLEOTIDE SEQUENCE [LARGE SCALE GENOMIC DNA]</scope>
    <source>
        <strain evidence="14">A17</strain>
        <strain evidence="16 17">cv. Jemalong A17</strain>
    </source>
</reference>
<keyword evidence="17" id="KW-1185">Reference proteome</keyword>
<dbReference type="PRINTS" id="PR00019">
    <property type="entry name" value="LEURICHRPT"/>
</dbReference>
<dbReference type="EMBL" id="PSQE01000004">
    <property type="protein sequence ID" value="RHN58685.1"/>
    <property type="molecule type" value="Genomic_DNA"/>
</dbReference>
<keyword evidence="7" id="KW-0677">Repeat</keyword>
<dbReference type="KEGG" id="mtr:25491427"/>
<evidence type="ECO:0000256" key="2">
    <source>
        <dbReference type="ARBA" id="ARBA00009592"/>
    </source>
</evidence>
<keyword evidence="10" id="KW-0675">Receptor</keyword>
<evidence type="ECO:0000313" key="17">
    <source>
        <dbReference type="Proteomes" id="UP000002051"/>
    </source>
</evidence>
<dbReference type="OrthoDB" id="676979at2759"/>
<evidence type="ECO:0000313" key="16">
    <source>
        <dbReference type="EnsemblPlants" id="KEH28823"/>
    </source>
</evidence>
<comment type="similarity">
    <text evidence="2">Belongs to the RLP family.</text>
</comment>
<protein>
    <submittedName>
        <fullName evidence="15">Putative leucine-rich repeat-containing, plant-type, leucine-rich repeat domain, L</fullName>
    </submittedName>
    <submittedName>
        <fullName evidence="14">Verticillium wilt resistance-like protein</fullName>
    </submittedName>
</protein>
<evidence type="ECO:0000313" key="14">
    <source>
        <dbReference type="EMBL" id="KEH28823.1"/>
    </source>
</evidence>
<evidence type="ECO:0000256" key="9">
    <source>
        <dbReference type="ARBA" id="ARBA00023136"/>
    </source>
</evidence>
<name>A0A072UI96_MEDTR</name>
<dbReference type="Pfam" id="PF13855">
    <property type="entry name" value="LRR_8"/>
    <property type="match status" value="1"/>
</dbReference>
<dbReference type="SMART" id="SM00369">
    <property type="entry name" value="LRR_TYP"/>
    <property type="match status" value="9"/>
</dbReference>
<evidence type="ECO:0000256" key="7">
    <source>
        <dbReference type="ARBA" id="ARBA00022737"/>
    </source>
</evidence>
<keyword evidence="4" id="KW-0433">Leucine-rich repeat</keyword>
<dbReference type="SUPFAM" id="SSF52047">
    <property type="entry name" value="RNI-like"/>
    <property type="match status" value="1"/>
</dbReference>
<accession>A0A072UI96</accession>
<keyword evidence="3" id="KW-1003">Cell membrane</keyword>
<dbReference type="AlphaFoldDB" id="A0A072UI96"/>
<dbReference type="InterPro" id="IPR046956">
    <property type="entry name" value="RLP23-like"/>
</dbReference>
<dbReference type="PANTHER" id="PTHR48061">
    <property type="entry name" value="LEUCINE-RICH REPEAT RECEPTOR PROTEIN KINASE EMS1-LIKE-RELATED"/>
    <property type="match status" value="1"/>
</dbReference>
<dbReference type="Pfam" id="PF00560">
    <property type="entry name" value="LRR_1"/>
    <property type="match status" value="8"/>
</dbReference>
<dbReference type="InterPro" id="IPR032675">
    <property type="entry name" value="LRR_dom_sf"/>
</dbReference>
<dbReference type="Proteomes" id="UP000002051">
    <property type="component" value="Chromosome 4"/>
</dbReference>
<keyword evidence="11" id="KW-0325">Glycoprotein</keyword>
<keyword evidence="9 12" id="KW-0472">Membrane</keyword>
<evidence type="ECO:0000256" key="1">
    <source>
        <dbReference type="ARBA" id="ARBA00004251"/>
    </source>
</evidence>
<dbReference type="InterPro" id="IPR013210">
    <property type="entry name" value="LRR_N_plant-typ"/>
</dbReference>
<feature type="transmembrane region" description="Helical" evidence="12">
    <location>
        <begin position="986"/>
        <end position="1009"/>
    </location>
</feature>
<dbReference type="Gene3D" id="3.80.10.10">
    <property type="entry name" value="Ribonuclease Inhibitor"/>
    <property type="match status" value="5"/>
</dbReference>
<proteinExistence type="inferred from homology"/>
<evidence type="ECO:0000256" key="10">
    <source>
        <dbReference type="ARBA" id="ARBA00023170"/>
    </source>
</evidence>
<dbReference type="SUPFAM" id="SSF52058">
    <property type="entry name" value="L domain-like"/>
    <property type="match status" value="2"/>
</dbReference>
<keyword evidence="6" id="KW-0732">Signal</keyword>
<evidence type="ECO:0000256" key="4">
    <source>
        <dbReference type="ARBA" id="ARBA00022614"/>
    </source>
</evidence>
<organism evidence="14 17">
    <name type="scientific">Medicago truncatula</name>
    <name type="common">Barrel medic</name>
    <name type="synonym">Medicago tribuloides</name>
    <dbReference type="NCBI Taxonomy" id="3880"/>
    <lineage>
        <taxon>Eukaryota</taxon>
        <taxon>Viridiplantae</taxon>
        <taxon>Streptophyta</taxon>
        <taxon>Embryophyta</taxon>
        <taxon>Tracheophyta</taxon>
        <taxon>Spermatophyta</taxon>
        <taxon>Magnoliopsida</taxon>
        <taxon>eudicotyledons</taxon>
        <taxon>Gunneridae</taxon>
        <taxon>Pentapetalae</taxon>
        <taxon>rosids</taxon>
        <taxon>fabids</taxon>
        <taxon>Fabales</taxon>
        <taxon>Fabaceae</taxon>
        <taxon>Papilionoideae</taxon>
        <taxon>50 kb inversion clade</taxon>
        <taxon>NPAAA clade</taxon>
        <taxon>Hologalegina</taxon>
        <taxon>IRL clade</taxon>
        <taxon>Trifolieae</taxon>
        <taxon>Medicago</taxon>
    </lineage>
</organism>
<dbReference type="Pfam" id="PF08263">
    <property type="entry name" value="LRRNT_2"/>
    <property type="match status" value="1"/>
</dbReference>
<dbReference type="SMART" id="SM00365">
    <property type="entry name" value="LRR_SD22"/>
    <property type="match status" value="4"/>
</dbReference>
<sequence length="1048" mass="117876">MRITLVSFLLCYYSIYLSFQIFVTSAKCLEDQQSLLLQLKNNLTFNHESSTKLELWNKSIACCNWSGVTCNNDGHVIGLDLSDEKIDGGFNDSSSLFSLQHLQKLNLAYNHFNSHIPSRFIKLDKLTYLNLSQASFVGQIPIEISQLTRLVILDLSVLEYPTIIPLKLKNPNLKNLVQNLTNIRQLYLDGISITSRGHELSNALLPLRDLQELSMSYCDLSGPLDSSLTRLENLSVIILDGNNFSSPVPKTFANFKNLTTLSLALCELTGTFPHAIFQIGTLSTIDLFNNKNLHGFFPHYSMSESLQIIRVSNTNFYGALPNIIGNLRKLSTLDLSFCQFNGTLPNSLSNLTQLSYLNLWSNSFTGPMPSFDMEKKLTNSSSSHNQGLHNLVTINLSNNSITGAIPSFLFKLPLLKNIWLSLNHFSKLEEFTINSSSVLDTLDLSNNDLSGPFPISVLQLKSLSVLDLSTNKITGSLQLDELLKLKNLSELDLSFNNLSINVNVPHVDLSFIPNISFLKLARCNLKTFPSFLINHTTLIQLDLSDNQIQGIVPNWVWKLPYLEALNISHNLLTHLEGPLQNLTSYWEILDLHNNKLQGPIPFFLKSVEYLDYSTNKFSVIPEDIGNYLSSTYFLSFSNNSLHGSIPDSLCNASQLLVLDISFNNISGTILPCLISMTSTLDVLNLGKNDLTGPIPDMFLASCVVRTLNFHENLLHGPIPKSLSHCSSLKILDIGSNQMVGRFPCFLKNIPTLSVLVLRNNKFHGSVKCSLSLANKPWKMIQIVDIAFNNFNGKLSEKYFTAWERMMHDEHDDVSEFIPTVEAFNPYYHDSVTVSNKGQDMEFVKILTIFTAIDFSSNHFEGPIPKVLMKFKAIHVLNFSNNNLSGEIPSTIGNLKQLESLDLSNNSLVGEIPMQLASLSFLSYLNLSFNHLVGKIPTGTQLQSFEASSFEGNYGLYGPPLTEKPDGIRQDLHPQETCGRLAKSSDWNILSVEFGFVFGLGILIIPFMFWKRWREDYCKLLDTILCKIFPWMHVEYVNHRGKSFTSLRW</sequence>
<keyword evidence="8 12" id="KW-1133">Transmembrane helix</keyword>
<evidence type="ECO:0000313" key="15">
    <source>
        <dbReference type="EMBL" id="RHN58685.1"/>
    </source>
</evidence>